<dbReference type="EMBL" id="JBDPZC010000001">
    <property type="protein sequence ID" value="MEO3711173.1"/>
    <property type="molecule type" value="Genomic_DNA"/>
</dbReference>
<evidence type="ECO:0000256" key="1">
    <source>
        <dbReference type="SAM" id="SignalP"/>
    </source>
</evidence>
<comment type="caution">
    <text evidence="2">The sequence shown here is derived from an EMBL/GenBank/DDBJ whole genome shotgun (WGS) entry which is preliminary data.</text>
</comment>
<gene>
    <name evidence="2" type="ORF">ABDJ40_00165</name>
</gene>
<sequence>MLPSSLTPRLSATALASMLLIGLSACGGGGLGNDIGNGVQCGLANCKSSTEVAPQDLRLGGKLRREDGRVTADLGFSYRANLLTVVRLDAPDALWLMPGNVRLAPTSDLGDTLAAQVQSSQDAWTIRLQHKGQTLDSTVTLPSAVQIRVAAPASLQRSQGQFGTSLSGPAGLNPQLSLADGECQLADGRTVRWTGYRGGPQARLQTSTADQSQYAVGLEDLQASLDQAAAGATGTPSTPVTVRQCRLGLVWEYSVKGTVATGLSTYSLLTGISQARQVLSYANDR</sequence>
<accession>A0ABV0G7Z8</accession>
<reference evidence="2 3" key="1">
    <citation type="submission" date="2024-05" db="EMBL/GenBank/DDBJ databases">
        <title>Roseateles sp. 2.12 16S ribosomal RNA gene Genome sequencing and assembly.</title>
        <authorList>
            <person name="Woo H."/>
        </authorList>
    </citation>
    <scope>NUCLEOTIDE SEQUENCE [LARGE SCALE GENOMIC DNA]</scope>
    <source>
        <strain evidence="2 3">2.12</strain>
    </source>
</reference>
<dbReference type="RefSeq" id="WP_347604463.1">
    <property type="nucleotide sequence ID" value="NZ_JBDPZC010000001.1"/>
</dbReference>
<name>A0ABV0G7Z8_9BURK</name>
<proteinExistence type="predicted"/>
<keyword evidence="3" id="KW-1185">Reference proteome</keyword>
<keyword evidence="1" id="KW-0732">Signal</keyword>
<evidence type="ECO:0000313" key="2">
    <source>
        <dbReference type="EMBL" id="MEO3711173.1"/>
    </source>
</evidence>
<feature type="signal peptide" evidence="1">
    <location>
        <begin position="1"/>
        <end position="27"/>
    </location>
</feature>
<evidence type="ECO:0000313" key="3">
    <source>
        <dbReference type="Proteomes" id="UP001462640"/>
    </source>
</evidence>
<organism evidence="2 3">
    <name type="scientific">Roseateles flavus</name>
    <dbReference type="NCBI Taxonomy" id="3149041"/>
    <lineage>
        <taxon>Bacteria</taxon>
        <taxon>Pseudomonadati</taxon>
        <taxon>Pseudomonadota</taxon>
        <taxon>Betaproteobacteria</taxon>
        <taxon>Burkholderiales</taxon>
        <taxon>Sphaerotilaceae</taxon>
        <taxon>Roseateles</taxon>
    </lineage>
</organism>
<protein>
    <recommendedName>
        <fullName evidence="4">Lipoprotein</fullName>
    </recommendedName>
</protein>
<dbReference type="Proteomes" id="UP001462640">
    <property type="component" value="Unassembled WGS sequence"/>
</dbReference>
<feature type="chain" id="PRO_5046042381" description="Lipoprotein" evidence="1">
    <location>
        <begin position="28"/>
        <end position="285"/>
    </location>
</feature>
<evidence type="ECO:0008006" key="4">
    <source>
        <dbReference type="Google" id="ProtNLM"/>
    </source>
</evidence>